<feature type="domain" description="F-box" evidence="1">
    <location>
        <begin position="51"/>
        <end position="97"/>
    </location>
</feature>
<protein>
    <recommendedName>
        <fullName evidence="1">F-box domain-containing protein</fullName>
    </recommendedName>
</protein>
<dbReference type="Proteomes" id="UP000766486">
    <property type="component" value="Unassembled WGS sequence"/>
</dbReference>
<sequence length="247" mass="27811">MVVISGFVPHNRPAKPRKSKLLKQTVSPAAGSETAAAAVEPRSEVPAPEQLCLLARLPGEIRRMIFSSLDYHSLIRLSATNRFFHRTVVPQTLADPLDMVQFVLKAVNFPQHWPKEKPTKDHPGNFECYTCFRVRSPDLFDTNQARHAIIDEHGYVVKGREISPYSKVMGVFLRRFCIDCGLLTGLHAPADSLTTRTGLEFWVCKCRKLRKRPDDIQCSVCHATCPFRPRKHDMQVASKVPKALAPA</sequence>
<dbReference type="PROSITE" id="PS50181">
    <property type="entry name" value="FBOX"/>
    <property type="match status" value="1"/>
</dbReference>
<dbReference type="EMBL" id="CABFNS010000813">
    <property type="protein sequence ID" value="VUC30024.1"/>
    <property type="molecule type" value="Genomic_DNA"/>
</dbReference>
<dbReference type="InterPro" id="IPR001810">
    <property type="entry name" value="F-box_dom"/>
</dbReference>
<gene>
    <name evidence="2" type="ORF">CLO192961_LOCUS275473</name>
</gene>
<keyword evidence="3" id="KW-1185">Reference proteome</keyword>
<evidence type="ECO:0000313" key="3">
    <source>
        <dbReference type="Proteomes" id="UP000766486"/>
    </source>
</evidence>
<dbReference type="InterPro" id="IPR036047">
    <property type="entry name" value="F-box-like_dom_sf"/>
</dbReference>
<evidence type="ECO:0000313" key="2">
    <source>
        <dbReference type="EMBL" id="VUC30024.1"/>
    </source>
</evidence>
<reference evidence="2 3" key="1">
    <citation type="submission" date="2019-06" db="EMBL/GenBank/DDBJ databases">
        <authorList>
            <person name="Broberg M."/>
        </authorList>
    </citation>
    <scope>NUCLEOTIDE SEQUENCE [LARGE SCALE GENOMIC DNA]</scope>
</reference>
<comment type="caution">
    <text evidence="2">The sequence shown here is derived from an EMBL/GenBank/DDBJ whole genome shotgun (WGS) entry which is preliminary data.</text>
</comment>
<accession>A0ABY6UHB9</accession>
<name>A0ABY6UHB9_BIOOC</name>
<evidence type="ECO:0000259" key="1">
    <source>
        <dbReference type="PROSITE" id="PS50181"/>
    </source>
</evidence>
<organism evidence="2 3">
    <name type="scientific">Bionectria ochroleuca</name>
    <name type="common">Gliocladium roseum</name>
    <dbReference type="NCBI Taxonomy" id="29856"/>
    <lineage>
        <taxon>Eukaryota</taxon>
        <taxon>Fungi</taxon>
        <taxon>Dikarya</taxon>
        <taxon>Ascomycota</taxon>
        <taxon>Pezizomycotina</taxon>
        <taxon>Sordariomycetes</taxon>
        <taxon>Hypocreomycetidae</taxon>
        <taxon>Hypocreales</taxon>
        <taxon>Bionectriaceae</taxon>
        <taxon>Clonostachys</taxon>
    </lineage>
</organism>
<proteinExistence type="predicted"/>
<dbReference type="SUPFAM" id="SSF81383">
    <property type="entry name" value="F-box domain"/>
    <property type="match status" value="1"/>
</dbReference>
<dbReference type="Pfam" id="PF00646">
    <property type="entry name" value="F-box"/>
    <property type="match status" value="1"/>
</dbReference>